<evidence type="ECO:0000256" key="1">
    <source>
        <dbReference type="SAM" id="Phobius"/>
    </source>
</evidence>
<keyword evidence="1" id="KW-1133">Transmembrane helix</keyword>
<reference evidence="2" key="1">
    <citation type="submission" date="2017-07" db="EMBL/GenBank/DDBJ databases">
        <authorList>
            <person name="Mikheyev A."/>
            <person name="Grau M."/>
        </authorList>
    </citation>
    <scope>NUCLEOTIDE SEQUENCE</scope>
    <source>
        <tissue evidence="2">Venom_gland</tissue>
    </source>
</reference>
<dbReference type="AlphaFoldDB" id="A0A2D4JLB0"/>
<evidence type="ECO:0000313" key="2">
    <source>
        <dbReference type="EMBL" id="LAA97194.1"/>
    </source>
</evidence>
<name>A0A2D4JLB0_MICLE</name>
<accession>A0A2D4JLB0</accession>
<dbReference type="EMBL" id="IACK01217991">
    <property type="protein sequence ID" value="LAA97194.1"/>
    <property type="molecule type" value="Transcribed_RNA"/>
</dbReference>
<sequence>MNCCMRDPWRSLILLVFLQTFHRPNLVAASVASKKWGLLSLTLHFTTHSLLALMMLPGFVVGRLQEGRRAQRVPRTPDFRPELQIFSLIDYLWMSPLTEGGQRAKRIIPLCNSYNLNLSQTN</sequence>
<feature type="transmembrane region" description="Helical" evidence="1">
    <location>
        <begin position="45"/>
        <end position="62"/>
    </location>
</feature>
<keyword evidence="1" id="KW-0472">Membrane</keyword>
<protein>
    <submittedName>
        <fullName evidence="2">Uncharacterized protein</fullName>
    </submittedName>
</protein>
<proteinExistence type="predicted"/>
<organism evidence="2">
    <name type="scientific">Micrurus lemniscatus lemniscatus</name>
    <dbReference type="NCBI Taxonomy" id="129467"/>
    <lineage>
        <taxon>Eukaryota</taxon>
        <taxon>Metazoa</taxon>
        <taxon>Chordata</taxon>
        <taxon>Craniata</taxon>
        <taxon>Vertebrata</taxon>
        <taxon>Euteleostomi</taxon>
        <taxon>Lepidosauria</taxon>
        <taxon>Squamata</taxon>
        <taxon>Bifurcata</taxon>
        <taxon>Unidentata</taxon>
        <taxon>Episquamata</taxon>
        <taxon>Toxicofera</taxon>
        <taxon>Serpentes</taxon>
        <taxon>Colubroidea</taxon>
        <taxon>Elapidae</taxon>
        <taxon>Elapinae</taxon>
        <taxon>Micrurus</taxon>
    </lineage>
</organism>
<keyword evidence="1" id="KW-0812">Transmembrane</keyword>
<reference evidence="2" key="2">
    <citation type="submission" date="2017-11" db="EMBL/GenBank/DDBJ databases">
        <title>Coralsnake Venomics: Analyses of Venom Gland Transcriptomes and Proteomes of Six Brazilian Taxa.</title>
        <authorList>
            <person name="Aird S.D."/>
            <person name="Jorge da Silva N."/>
            <person name="Qiu L."/>
            <person name="Villar-Briones A."/>
            <person name="Aparecida-Saddi V."/>
            <person name="Campos-Telles M.P."/>
            <person name="Grau M."/>
            <person name="Mikheyev A.S."/>
        </authorList>
    </citation>
    <scope>NUCLEOTIDE SEQUENCE</scope>
    <source>
        <tissue evidence="2">Venom_gland</tissue>
    </source>
</reference>